<keyword evidence="1" id="KW-0732">Signal</keyword>
<evidence type="ECO:0000313" key="3">
    <source>
        <dbReference type="Proteomes" id="UP000557307"/>
    </source>
</evidence>
<sequence length="493" mass="56319">MPSAIRCTLLLLLFSFSCTKSGGTYGPKADQKHAVLRQEVSQYGITWTFDKPALTGQFVTGDWWVVGPVQVVKITPEPGPAAVDTSAIRINHWNDTSLKPDTRMRNGSMIVLKAGYSQGYDSRSGSFREKDAVQLPLELAPNRSLISSISNTTLPVDHFIKDLMWDNEKQCQVVMKTAAVLTCLDQVPPRDAFRPPYAGTEKPLFRAQDVQWEQLPRLQPAGEIPSWTEAERYFQRPWIDHILSWSQQELVPNENQPNYGREYARLVSLASLMVLLDVPRARKEKLTLQLIQRGIDLHGLARVGGYWNEGGGHSSGRKWPILFASIMLNNPELAQLPETAVFHEDTQTYYGTGWFGQKVLWQMIIHHGNRTPYEEKHPSQWEKWDKTSEGYRTCCNASAWAGTALAARYLKAIKLWNHDAHFDYLERWMRENDPYADARGTYPRPKAETTTYDPFVTAMWRAHRPQAPAQERAGNPRKWVLRGNQWGWEANPQ</sequence>
<dbReference type="EMBL" id="JACHGF010000008">
    <property type="protein sequence ID" value="MBB5286125.1"/>
    <property type="molecule type" value="Genomic_DNA"/>
</dbReference>
<gene>
    <name evidence="2" type="ORF">HNQ92_004285</name>
</gene>
<organism evidence="2 3">
    <name type="scientific">Rhabdobacter roseus</name>
    <dbReference type="NCBI Taxonomy" id="1655419"/>
    <lineage>
        <taxon>Bacteria</taxon>
        <taxon>Pseudomonadati</taxon>
        <taxon>Bacteroidota</taxon>
        <taxon>Cytophagia</taxon>
        <taxon>Cytophagales</taxon>
        <taxon>Cytophagaceae</taxon>
        <taxon>Rhabdobacter</taxon>
    </lineage>
</organism>
<proteinExistence type="predicted"/>
<dbReference type="Proteomes" id="UP000557307">
    <property type="component" value="Unassembled WGS sequence"/>
</dbReference>
<reference evidence="2 3" key="1">
    <citation type="submission" date="2020-08" db="EMBL/GenBank/DDBJ databases">
        <title>Genomic Encyclopedia of Type Strains, Phase IV (KMG-IV): sequencing the most valuable type-strain genomes for metagenomic binning, comparative biology and taxonomic classification.</title>
        <authorList>
            <person name="Goeker M."/>
        </authorList>
    </citation>
    <scope>NUCLEOTIDE SEQUENCE [LARGE SCALE GENOMIC DNA]</scope>
    <source>
        <strain evidence="2 3">DSM 105074</strain>
    </source>
</reference>
<name>A0A840TTA1_9BACT</name>
<feature type="chain" id="PRO_5032900680" evidence="1">
    <location>
        <begin position="23"/>
        <end position="493"/>
    </location>
</feature>
<keyword evidence="3" id="KW-1185">Reference proteome</keyword>
<feature type="signal peptide" evidence="1">
    <location>
        <begin position="1"/>
        <end position="22"/>
    </location>
</feature>
<dbReference type="PROSITE" id="PS51257">
    <property type="entry name" value="PROKAR_LIPOPROTEIN"/>
    <property type="match status" value="1"/>
</dbReference>
<evidence type="ECO:0000313" key="2">
    <source>
        <dbReference type="EMBL" id="MBB5286125.1"/>
    </source>
</evidence>
<protein>
    <submittedName>
        <fullName evidence="2">Uncharacterized protein</fullName>
    </submittedName>
</protein>
<accession>A0A840TTA1</accession>
<comment type="caution">
    <text evidence="2">The sequence shown here is derived from an EMBL/GenBank/DDBJ whole genome shotgun (WGS) entry which is preliminary data.</text>
</comment>
<dbReference type="RefSeq" id="WP_184176942.1">
    <property type="nucleotide sequence ID" value="NZ_JACHGF010000008.1"/>
</dbReference>
<dbReference type="AlphaFoldDB" id="A0A840TTA1"/>
<evidence type="ECO:0000256" key="1">
    <source>
        <dbReference type="SAM" id="SignalP"/>
    </source>
</evidence>